<dbReference type="SMART" id="SM00986">
    <property type="entry name" value="UDG"/>
    <property type="match status" value="1"/>
</dbReference>
<keyword evidence="9" id="KW-0408">Iron</keyword>
<dbReference type="PANTHER" id="PTHR33693:SF1">
    <property type="entry name" value="TYPE-4 URACIL-DNA GLYCOSYLASE"/>
    <property type="match status" value="1"/>
</dbReference>
<dbReference type="GO" id="GO:0004844">
    <property type="term" value="F:uracil DNA N-glycosylase activity"/>
    <property type="evidence" value="ECO:0007669"/>
    <property type="project" value="UniProtKB-EC"/>
</dbReference>
<evidence type="ECO:0000256" key="6">
    <source>
        <dbReference type="ARBA" id="ARBA00022723"/>
    </source>
</evidence>
<dbReference type="CDD" id="cd10030">
    <property type="entry name" value="UDG-F4_TTUDGA_SPO1dp_like"/>
    <property type="match status" value="1"/>
</dbReference>
<evidence type="ECO:0000256" key="11">
    <source>
        <dbReference type="ARBA" id="ARBA00023204"/>
    </source>
</evidence>
<dbReference type="PANTHER" id="PTHR33693">
    <property type="entry name" value="TYPE-5 URACIL-DNA GLYCOSYLASE"/>
    <property type="match status" value="1"/>
</dbReference>
<comment type="similarity">
    <text evidence="2">Belongs to the uracil-DNA glycosylase (UDG) superfamily. Type 4 (UDGa) family.</text>
</comment>
<dbReference type="GO" id="GO:0046872">
    <property type="term" value="F:metal ion binding"/>
    <property type="evidence" value="ECO:0007669"/>
    <property type="project" value="UniProtKB-KW"/>
</dbReference>
<keyword evidence="7" id="KW-0227">DNA damage</keyword>
<evidence type="ECO:0000256" key="3">
    <source>
        <dbReference type="ARBA" id="ARBA00012030"/>
    </source>
</evidence>
<keyword evidence="10" id="KW-0411">Iron-sulfur</keyword>
<dbReference type="EC" id="3.2.2.27" evidence="3"/>
<evidence type="ECO:0000259" key="12">
    <source>
        <dbReference type="SMART" id="SM00986"/>
    </source>
</evidence>
<dbReference type="InterPro" id="IPR005273">
    <property type="entry name" value="Ura-DNA_glyco_family4"/>
</dbReference>
<name>A0A6J4V464_9BACT</name>
<evidence type="ECO:0000256" key="5">
    <source>
        <dbReference type="ARBA" id="ARBA00022485"/>
    </source>
</evidence>
<protein>
    <recommendedName>
        <fullName evidence="4">Type-4 uracil-DNA glycosylase</fullName>
        <ecNumber evidence="3">3.2.2.27</ecNumber>
    </recommendedName>
</protein>
<evidence type="ECO:0000256" key="7">
    <source>
        <dbReference type="ARBA" id="ARBA00022763"/>
    </source>
</evidence>
<reference evidence="13" key="1">
    <citation type="submission" date="2020-02" db="EMBL/GenBank/DDBJ databases">
        <authorList>
            <person name="Meier V. D."/>
        </authorList>
    </citation>
    <scope>NUCLEOTIDE SEQUENCE</scope>
    <source>
        <strain evidence="13">AVDCRST_MAG70</strain>
    </source>
</reference>
<keyword evidence="11" id="KW-0234">DNA repair</keyword>
<sequence>MSERDAVQMLEEIADQVRGCPKCELCRTRTNAVPGEGNPHARVMLIGEGPGFYEDREGRPFVGNSGKFLNTLLAKAGLVREDVFITNVVKCRPPGNRDPLPDEIAACAPYLEGQIAAIDPDVIVTLGRFSMARWFAGERISKIHGQPKRDGRRLIVPMYHPAAALHQSSLRGAIEEDFERLPKILAEMEHARETEAARSAPKEEQSRLF</sequence>
<dbReference type="InterPro" id="IPR051536">
    <property type="entry name" value="UDG_Type-4/5"/>
</dbReference>
<dbReference type="Pfam" id="PF03167">
    <property type="entry name" value="UDG"/>
    <property type="match status" value="1"/>
</dbReference>
<keyword evidence="13" id="KW-0326">Glycosidase</keyword>
<gene>
    <name evidence="13" type="ORF">AVDCRST_MAG70-1905</name>
</gene>
<evidence type="ECO:0000256" key="8">
    <source>
        <dbReference type="ARBA" id="ARBA00022801"/>
    </source>
</evidence>
<dbReference type="SMART" id="SM00987">
    <property type="entry name" value="UreE_C"/>
    <property type="match status" value="1"/>
</dbReference>
<evidence type="ECO:0000256" key="1">
    <source>
        <dbReference type="ARBA" id="ARBA00001400"/>
    </source>
</evidence>
<organism evidence="13">
    <name type="scientific">uncultured Thermomicrobiales bacterium</name>
    <dbReference type="NCBI Taxonomy" id="1645740"/>
    <lineage>
        <taxon>Bacteria</taxon>
        <taxon>Pseudomonadati</taxon>
        <taxon>Thermomicrobiota</taxon>
        <taxon>Thermomicrobia</taxon>
        <taxon>Thermomicrobiales</taxon>
        <taxon>environmental samples</taxon>
    </lineage>
</organism>
<evidence type="ECO:0000256" key="9">
    <source>
        <dbReference type="ARBA" id="ARBA00023004"/>
    </source>
</evidence>
<dbReference type="InterPro" id="IPR036895">
    <property type="entry name" value="Uracil-DNA_glycosylase-like_sf"/>
</dbReference>
<evidence type="ECO:0000256" key="4">
    <source>
        <dbReference type="ARBA" id="ARBA00019403"/>
    </source>
</evidence>
<dbReference type="GO" id="GO:0051539">
    <property type="term" value="F:4 iron, 4 sulfur cluster binding"/>
    <property type="evidence" value="ECO:0007669"/>
    <property type="project" value="UniProtKB-KW"/>
</dbReference>
<comment type="catalytic activity">
    <reaction evidence="1">
        <text>Hydrolyzes single-stranded DNA or mismatched double-stranded DNA and polynucleotides, releasing free uracil.</text>
        <dbReference type="EC" id="3.2.2.27"/>
    </reaction>
</comment>
<keyword evidence="6" id="KW-0479">Metal-binding</keyword>
<feature type="domain" description="Uracil-DNA glycosylase-like" evidence="12">
    <location>
        <begin position="34"/>
        <end position="179"/>
    </location>
</feature>
<dbReference type="NCBIfam" id="TIGR00758">
    <property type="entry name" value="UDG_fam4"/>
    <property type="match status" value="1"/>
</dbReference>
<keyword evidence="5" id="KW-0004">4Fe-4S</keyword>
<dbReference type="Gene3D" id="3.40.470.10">
    <property type="entry name" value="Uracil-DNA glycosylase-like domain"/>
    <property type="match status" value="1"/>
</dbReference>
<dbReference type="AlphaFoldDB" id="A0A6J4V464"/>
<dbReference type="SUPFAM" id="SSF52141">
    <property type="entry name" value="Uracil-DNA glycosylase-like"/>
    <property type="match status" value="1"/>
</dbReference>
<keyword evidence="8 13" id="KW-0378">Hydrolase</keyword>
<dbReference type="EMBL" id="CADCWH010000305">
    <property type="protein sequence ID" value="CAA9564205.1"/>
    <property type="molecule type" value="Genomic_DNA"/>
</dbReference>
<dbReference type="InterPro" id="IPR005122">
    <property type="entry name" value="Uracil-DNA_glycosylase-like"/>
</dbReference>
<evidence type="ECO:0000313" key="13">
    <source>
        <dbReference type="EMBL" id="CAA9564205.1"/>
    </source>
</evidence>
<dbReference type="GO" id="GO:0006281">
    <property type="term" value="P:DNA repair"/>
    <property type="evidence" value="ECO:0007669"/>
    <property type="project" value="UniProtKB-KW"/>
</dbReference>
<evidence type="ECO:0000256" key="2">
    <source>
        <dbReference type="ARBA" id="ARBA00006521"/>
    </source>
</evidence>
<evidence type="ECO:0000256" key="10">
    <source>
        <dbReference type="ARBA" id="ARBA00023014"/>
    </source>
</evidence>
<accession>A0A6J4V464</accession>
<proteinExistence type="inferred from homology"/>